<dbReference type="RefSeq" id="WP_186410426.1">
    <property type="nucleotide sequence ID" value="NZ_FLQY01000090.1"/>
</dbReference>
<proteinExistence type="predicted"/>
<evidence type="ECO:0000256" key="1">
    <source>
        <dbReference type="SAM" id="SignalP"/>
    </source>
</evidence>
<evidence type="ECO:0000313" key="2">
    <source>
        <dbReference type="EMBL" id="SBT06209.1"/>
    </source>
</evidence>
<accession>A0A1A8XM10</accession>
<evidence type="ECO:0000313" key="3">
    <source>
        <dbReference type="Proteomes" id="UP000199600"/>
    </source>
</evidence>
<feature type="signal peptide" evidence="1">
    <location>
        <begin position="1"/>
        <end position="20"/>
    </location>
</feature>
<dbReference type="EMBL" id="FLQY01000090">
    <property type="protein sequence ID" value="SBT06209.1"/>
    <property type="molecule type" value="Genomic_DNA"/>
</dbReference>
<dbReference type="Pfam" id="PF11191">
    <property type="entry name" value="DUF2782"/>
    <property type="match status" value="1"/>
</dbReference>
<dbReference type="InterPro" id="IPR021357">
    <property type="entry name" value="DUF2782"/>
</dbReference>
<name>A0A1A8XM10_9RHOO</name>
<keyword evidence="1" id="KW-0732">Signal</keyword>
<dbReference type="Gene3D" id="2.20.130.30">
    <property type="entry name" value="Protein of unknown function DUF2782"/>
    <property type="match status" value="1"/>
</dbReference>
<gene>
    <name evidence="2" type="ORF">PROAA_180019</name>
</gene>
<keyword evidence="3" id="KW-1185">Reference proteome</keyword>
<evidence type="ECO:0008006" key="4">
    <source>
        <dbReference type="Google" id="ProtNLM"/>
    </source>
</evidence>
<organism evidence="2 3">
    <name type="scientific">Candidatus Propionivibrio aalborgensis</name>
    <dbReference type="NCBI Taxonomy" id="1860101"/>
    <lineage>
        <taxon>Bacteria</taxon>
        <taxon>Pseudomonadati</taxon>
        <taxon>Pseudomonadota</taxon>
        <taxon>Betaproteobacteria</taxon>
        <taxon>Rhodocyclales</taxon>
        <taxon>Rhodocyclaceae</taxon>
        <taxon>Propionivibrio</taxon>
    </lineage>
</organism>
<feature type="chain" id="PRO_5008381562" description="DUF2782 domain-containing protein" evidence="1">
    <location>
        <begin position="21"/>
        <end position="113"/>
    </location>
</feature>
<protein>
    <recommendedName>
        <fullName evidence="4">DUF2782 domain-containing protein</fullName>
    </recommendedName>
</protein>
<sequence length="113" mass="12255">MRRTHAFIALLALVAVPALAQAPAAEPPPVPDVRPPAMVPLDDSIEPQVTIRKREGSTVEEYRINGRLYKIIVTPEHGVPYTLVDQQGDGSFAIQDSPGTPTLSVPMWVIGTF</sequence>
<reference evidence="2 3" key="1">
    <citation type="submission" date="2016-06" db="EMBL/GenBank/DDBJ databases">
        <authorList>
            <person name="Kjaerup R.B."/>
            <person name="Dalgaard T.S."/>
            <person name="Juul-Madsen H.R."/>
        </authorList>
    </citation>
    <scope>NUCLEOTIDE SEQUENCE [LARGE SCALE GENOMIC DNA]</scope>
    <source>
        <strain evidence="2">2</strain>
    </source>
</reference>
<dbReference type="Proteomes" id="UP000199600">
    <property type="component" value="Unassembled WGS sequence"/>
</dbReference>
<dbReference type="AlphaFoldDB" id="A0A1A8XM10"/>